<dbReference type="SMART" id="SM00042">
    <property type="entry name" value="CUB"/>
    <property type="match status" value="2"/>
</dbReference>
<dbReference type="OrthoDB" id="6369184at2759"/>
<keyword evidence="1" id="KW-1015">Disulfide bond</keyword>
<dbReference type="PANTHER" id="PTHR47537">
    <property type="entry name" value="CUBILIN"/>
    <property type="match status" value="1"/>
</dbReference>
<dbReference type="InterPro" id="IPR053207">
    <property type="entry name" value="Non-NMDA_GluR_Accessory"/>
</dbReference>
<dbReference type="SUPFAM" id="SSF49854">
    <property type="entry name" value="Spermadhesin, CUB domain"/>
    <property type="match status" value="3"/>
</dbReference>
<comment type="caution">
    <text evidence="2">Lacks conserved residue(s) required for the propagation of feature annotation.</text>
</comment>
<dbReference type="Proteomes" id="UP000504634">
    <property type="component" value="Unplaced"/>
</dbReference>
<dbReference type="RefSeq" id="XP_030371779.1">
    <property type="nucleotide sequence ID" value="XM_030515919.1"/>
</dbReference>
<dbReference type="GeneID" id="115622047"/>
<reference evidence="5" key="1">
    <citation type="submission" date="2025-08" db="UniProtKB">
        <authorList>
            <consortium name="RefSeq"/>
        </authorList>
    </citation>
    <scope>IDENTIFICATION</scope>
    <source>
        <strain evidence="5">11010-0011.00</strain>
        <tissue evidence="5">Whole body</tissue>
    </source>
</reference>
<keyword evidence="4" id="KW-1185">Reference proteome</keyword>
<dbReference type="Pfam" id="PF00431">
    <property type="entry name" value="CUB"/>
    <property type="match status" value="3"/>
</dbReference>
<feature type="domain" description="CUB" evidence="3">
    <location>
        <begin position="440"/>
        <end position="558"/>
    </location>
</feature>
<name>A0A6J2T6Z8_DROLE</name>
<feature type="domain" description="CUB" evidence="3">
    <location>
        <begin position="288"/>
        <end position="425"/>
    </location>
</feature>
<gene>
    <name evidence="5" type="primary">LOC115622047</name>
</gene>
<evidence type="ECO:0000256" key="2">
    <source>
        <dbReference type="PROSITE-ProRule" id="PRU00059"/>
    </source>
</evidence>
<dbReference type="AlphaFoldDB" id="A0A6J2T6Z8"/>
<dbReference type="CTD" id="41513"/>
<dbReference type="PANTHER" id="PTHR47537:SF2">
    <property type="entry name" value="CUBILIN"/>
    <property type="match status" value="1"/>
</dbReference>
<evidence type="ECO:0000313" key="4">
    <source>
        <dbReference type="Proteomes" id="UP000504634"/>
    </source>
</evidence>
<dbReference type="InterPro" id="IPR035914">
    <property type="entry name" value="Sperma_CUB_dom_sf"/>
</dbReference>
<protein>
    <submittedName>
        <fullName evidence="5">Suppressor of lurcher protein 1</fullName>
    </submittedName>
</protein>
<dbReference type="Gene3D" id="2.60.120.290">
    <property type="entry name" value="Spermadhesin, CUB domain"/>
    <property type="match status" value="3"/>
</dbReference>
<dbReference type="InterPro" id="IPR000859">
    <property type="entry name" value="CUB_dom"/>
</dbReference>
<accession>A0A6J2T6Z8</accession>
<dbReference type="FunFam" id="2.60.120.290:FF:000058">
    <property type="entry name" value="CUB domaincontaining protein"/>
    <property type="match status" value="1"/>
</dbReference>
<evidence type="ECO:0000259" key="3">
    <source>
        <dbReference type="PROSITE" id="PS01180"/>
    </source>
</evidence>
<feature type="domain" description="CUB" evidence="3">
    <location>
        <begin position="97"/>
        <end position="223"/>
    </location>
</feature>
<dbReference type="CDD" id="cd00041">
    <property type="entry name" value="CUB"/>
    <property type="match status" value="3"/>
</dbReference>
<sequence>MVAVGRCCLDSVEVFPYLRDPVIENSTLPTHTWCQHSGPAARESPIYSAGRLFGLRLSFQQPPVKVADWTLNLTAAYRFLKRENFRTEGRLVPHSYCDFYFFASTNDDADAALNVWRYFHSPRFPAHYPAHIKCAYKFIGRPDSCVEVVFEELQLPPVASGGCQLDSLTIFDAETAHMAAVIDVLCAPSPQRRIVSSGPDLLIEFNASSNRTAKGFRGKYKFVPNKKLLLPAPSMPVMEAAVAIKEQTAKLTPPAKANRLLTDVEVAKSGSGASLVFASPAGLVNEHCRQIFDSRVNKSGIFESNQLLGPFASAGNKKNDGVTRVVQCRYEFQAQEPERIQIKFHDFNIPTERENSSNCMANDSLQLLTQVRGKFETQELFCGAFLPKPLMSTGKQMQLQFVGKQPPVMTNKVQYYGFRAEYKFLTNFGIPSGTQLGNDCSFMYNSTVKTSGLFHSPNFPGYYLEDVVCNYYFYGDDDERVVLRFTYFDVEGIGNCDHQTASDYVEFSNFMSTDRKFSKYCGKLQNFEVHSDGRFFRMTFHSNDRFVSNGFRALYTFEPLNTNDNENAITDLGENASMQSYVSAAFSGEKEISFYQLIVYYFIVMVTNK</sequence>
<evidence type="ECO:0000313" key="5">
    <source>
        <dbReference type="RefSeq" id="XP_030371779.1"/>
    </source>
</evidence>
<evidence type="ECO:0000256" key="1">
    <source>
        <dbReference type="ARBA" id="ARBA00023157"/>
    </source>
</evidence>
<organism evidence="4 5">
    <name type="scientific">Drosophila lebanonensis</name>
    <name type="common">Fruit fly</name>
    <name type="synonym">Scaptodrosophila lebanonensis</name>
    <dbReference type="NCBI Taxonomy" id="7225"/>
    <lineage>
        <taxon>Eukaryota</taxon>
        <taxon>Metazoa</taxon>
        <taxon>Ecdysozoa</taxon>
        <taxon>Arthropoda</taxon>
        <taxon>Hexapoda</taxon>
        <taxon>Insecta</taxon>
        <taxon>Pterygota</taxon>
        <taxon>Neoptera</taxon>
        <taxon>Endopterygota</taxon>
        <taxon>Diptera</taxon>
        <taxon>Brachycera</taxon>
        <taxon>Muscomorpha</taxon>
        <taxon>Ephydroidea</taxon>
        <taxon>Drosophilidae</taxon>
        <taxon>Scaptodrosophila</taxon>
    </lineage>
</organism>
<dbReference type="PROSITE" id="PS01180">
    <property type="entry name" value="CUB"/>
    <property type="match status" value="3"/>
</dbReference>
<proteinExistence type="predicted"/>
<dbReference type="GO" id="GO:0005886">
    <property type="term" value="C:plasma membrane"/>
    <property type="evidence" value="ECO:0007669"/>
    <property type="project" value="TreeGrafter"/>
</dbReference>